<accession>A0A6S7I9G7</accession>
<evidence type="ECO:0000256" key="2">
    <source>
        <dbReference type="ARBA" id="ARBA00004123"/>
    </source>
</evidence>
<dbReference type="InterPro" id="IPR027806">
    <property type="entry name" value="HARBI1_dom"/>
</dbReference>
<evidence type="ECO:0000313" key="8">
    <source>
        <dbReference type="EMBL" id="CAB4013513.1"/>
    </source>
</evidence>
<evidence type="ECO:0000313" key="9">
    <source>
        <dbReference type="Proteomes" id="UP001152795"/>
    </source>
</evidence>
<sequence>MDVECRWPGSIHDAKVFSNSFVKNKLQSGELPQTFNNLLPGHNLIPNYVIGDPAYPLTPHCMKEFQSCKTDAEVVFNNMLRSARNSIECAFGHLKAWWLIITRKMDLKHETIPKVVLSCFVLHNVCELHNDTIDEELVRSQVARKRSMETEYQNVPDPVYSCTTGEGEAIRDVMTQYIQVNLPDSY</sequence>
<comment type="subcellular location">
    <subcellularLocation>
        <location evidence="2">Nucleus</location>
    </subcellularLocation>
</comment>
<evidence type="ECO:0000256" key="3">
    <source>
        <dbReference type="ARBA" id="ARBA00006958"/>
    </source>
</evidence>
<reference evidence="8" key="1">
    <citation type="submission" date="2020-04" db="EMBL/GenBank/DDBJ databases">
        <authorList>
            <person name="Alioto T."/>
            <person name="Alioto T."/>
            <person name="Gomez Garrido J."/>
        </authorList>
    </citation>
    <scope>NUCLEOTIDE SEQUENCE</scope>
    <source>
        <strain evidence="8">A484AB</strain>
    </source>
</reference>
<dbReference type="Pfam" id="PF13359">
    <property type="entry name" value="DDE_Tnp_4"/>
    <property type="match status" value="1"/>
</dbReference>
<evidence type="ECO:0000256" key="4">
    <source>
        <dbReference type="ARBA" id="ARBA00022722"/>
    </source>
</evidence>
<dbReference type="GO" id="GO:0004518">
    <property type="term" value="F:nuclease activity"/>
    <property type="evidence" value="ECO:0007669"/>
    <property type="project" value="UniProtKB-KW"/>
</dbReference>
<dbReference type="GO" id="GO:0046872">
    <property type="term" value="F:metal ion binding"/>
    <property type="evidence" value="ECO:0007669"/>
    <property type="project" value="UniProtKB-KW"/>
</dbReference>
<keyword evidence="4" id="KW-0540">Nuclease</keyword>
<proteinExistence type="inferred from homology"/>
<keyword evidence="5" id="KW-0479">Metal-binding</keyword>
<comment type="cofactor">
    <cofactor evidence="1">
        <name>a divalent metal cation</name>
        <dbReference type="ChEBI" id="CHEBI:60240"/>
    </cofactor>
</comment>
<evidence type="ECO:0000256" key="7">
    <source>
        <dbReference type="ARBA" id="ARBA00023242"/>
    </source>
</evidence>
<evidence type="ECO:0000256" key="1">
    <source>
        <dbReference type="ARBA" id="ARBA00001968"/>
    </source>
</evidence>
<comment type="caution">
    <text evidence="8">The sequence shown here is derived from an EMBL/GenBank/DDBJ whole genome shotgun (WGS) entry which is preliminary data.</text>
</comment>
<keyword evidence="6" id="KW-0378">Hydrolase</keyword>
<dbReference type="Proteomes" id="UP001152795">
    <property type="component" value="Unassembled WGS sequence"/>
</dbReference>
<name>A0A6S7I9G7_PARCT</name>
<dbReference type="InterPro" id="IPR045249">
    <property type="entry name" value="HARBI1-like"/>
</dbReference>
<dbReference type="GO" id="GO:0016787">
    <property type="term" value="F:hydrolase activity"/>
    <property type="evidence" value="ECO:0007669"/>
    <property type="project" value="UniProtKB-KW"/>
</dbReference>
<dbReference type="PANTHER" id="PTHR22930:SF85">
    <property type="entry name" value="GH03217P-RELATED"/>
    <property type="match status" value="1"/>
</dbReference>
<dbReference type="PANTHER" id="PTHR22930">
    <property type="match status" value="1"/>
</dbReference>
<keyword evidence="7" id="KW-0539">Nucleus</keyword>
<dbReference type="EMBL" id="CACRXK020007914">
    <property type="protein sequence ID" value="CAB4013513.1"/>
    <property type="molecule type" value="Genomic_DNA"/>
</dbReference>
<dbReference type="OrthoDB" id="5976893at2759"/>
<organism evidence="8 9">
    <name type="scientific">Paramuricea clavata</name>
    <name type="common">Red gorgonian</name>
    <name type="synonym">Violescent sea-whip</name>
    <dbReference type="NCBI Taxonomy" id="317549"/>
    <lineage>
        <taxon>Eukaryota</taxon>
        <taxon>Metazoa</taxon>
        <taxon>Cnidaria</taxon>
        <taxon>Anthozoa</taxon>
        <taxon>Octocorallia</taxon>
        <taxon>Malacalcyonacea</taxon>
        <taxon>Plexauridae</taxon>
        <taxon>Paramuricea</taxon>
    </lineage>
</organism>
<dbReference type="AlphaFoldDB" id="A0A6S7I9G7"/>
<evidence type="ECO:0000256" key="5">
    <source>
        <dbReference type="ARBA" id="ARBA00022723"/>
    </source>
</evidence>
<gene>
    <name evidence="8" type="ORF">PACLA_8A049169</name>
</gene>
<comment type="similarity">
    <text evidence="3">Belongs to the HARBI1 family.</text>
</comment>
<dbReference type="GO" id="GO:0005634">
    <property type="term" value="C:nucleus"/>
    <property type="evidence" value="ECO:0007669"/>
    <property type="project" value="UniProtKB-SubCell"/>
</dbReference>
<keyword evidence="9" id="KW-1185">Reference proteome</keyword>
<evidence type="ECO:0000256" key="6">
    <source>
        <dbReference type="ARBA" id="ARBA00022801"/>
    </source>
</evidence>
<protein>
    <submittedName>
        <fullName evidence="8">Uncharacterized protein</fullName>
    </submittedName>
</protein>